<dbReference type="SUPFAM" id="SSF82153">
    <property type="entry name" value="FAS1 domain"/>
    <property type="match status" value="2"/>
</dbReference>
<evidence type="ECO:0000313" key="4">
    <source>
        <dbReference type="Proteomes" id="UP000308768"/>
    </source>
</evidence>
<dbReference type="SMART" id="SM00554">
    <property type="entry name" value="FAS1"/>
    <property type="match status" value="2"/>
</dbReference>
<dbReference type="STRING" id="331657.A0A4U0X5Y5"/>
<protein>
    <recommendedName>
        <fullName evidence="2">FAS1 domain-containing protein</fullName>
    </recommendedName>
</protein>
<name>A0A4U0X5Y5_9PEZI</name>
<dbReference type="InterPro" id="IPR050904">
    <property type="entry name" value="Adhesion/Biosynth-related"/>
</dbReference>
<dbReference type="EMBL" id="NAJN01000538">
    <property type="protein sequence ID" value="TKA71864.1"/>
    <property type="molecule type" value="Genomic_DNA"/>
</dbReference>
<feature type="domain" description="FAS1" evidence="2">
    <location>
        <begin position="163"/>
        <end position="312"/>
    </location>
</feature>
<comment type="caution">
    <text evidence="3">The sequence shown here is derived from an EMBL/GenBank/DDBJ whole genome shotgun (WGS) entry which is preliminary data.</text>
</comment>
<feature type="signal peptide" evidence="1">
    <location>
        <begin position="1"/>
        <end position="18"/>
    </location>
</feature>
<keyword evidence="4" id="KW-1185">Reference proteome</keyword>
<dbReference type="PROSITE" id="PS50213">
    <property type="entry name" value="FAS1"/>
    <property type="match status" value="2"/>
</dbReference>
<evidence type="ECO:0000259" key="2">
    <source>
        <dbReference type="PROSITE" id="PS50213"/>
    </source>
</evidence>
<dbReference type="GO" id="GO:0000329">
    <property type="term" value="C:fungal-type vacuole membrane"/>
    <property type="evidence" value="ECO:0007669"/>
    <property type="project" value="TreeGrafter"/>
</dbReference>
<reference evidence="3 4" key="1">
    <citation type="submission" date="2017-03" db="EMBL/GenBank/DDBJ databases">
        <title>Genomes of endolithic fungi from Antarctica.</title>
        <authorList>
            <person name="Coleine C."/>
            <person name="Masonjones S."/>
            <person name="Stajich J.E."/>
        </authorList>
    </citation>
    <scope>NUCLEOTIDE SEQUENCE [LARGE SCALE GENOMIC DNA]</scope>
    <source>
        <strain evidence="3 4">CCFEE 5187</strain>
    </source>
</reference>
<sequence length="414" mass="42127">MWPLFALGLSSLISSASAQQLSLKDTLASHANLTSFYNLVSNNTEIYNALTSSAGFTLLAPSDEAMARIPYTSLNTAFANADNDTIRAVLQYHVLRGTHPVSELTSDFEFVPTWLNNPAHSNVTGGQRVGLVQQAGDVIIVTSGMGTRSTVVDRDIQTTNCLVHVVDNLLIPPTNFSTSFPQFNLTPVLNAARDMTVFAPTNLAMQLIGTGLQNLSAAALAATMGLHVLNGTVLYSSGFRNGSVLGMGVGAAAGSNGPATATANATGTGTEAGTANATLSFLSNAWYVNAAKVVQQDLLLANGVMHVLDNVLDPNNTSQLPNPSLPTQAPLIPGSTVPYVPFTAYLPCSGASCPTSASASASSTATTTGTVASASGAASASARATTSSKAAAATAPPRVGTGLLAAALALGIVA</sequence>
<dbReference type="InterPro" id="IPR000782">
    <property type="entry name" value="FAS1_domain"/>
</dbReference>
<feature type="domain" description="FAS1" evidence="2">
    <location>
        <begin position="20"/>
        <end position="170"/>
    </location>
</feature>
<dbReference type="PANTHER" id="PTHR10900:SF77">
    <property type="entry name" value="FI19380P1"/>
    <property type="match status" value="1"/>
</dbReference>
<dbReference type="OrthoDB" id="286301at2759"/>
<dbReference type="PANTHER" id="PTHR10900">
    <property type="entry name" value="PERIOSTIN-RELATED"/>
    <property type="match status" value="1"/>
</dbReference>
<evidence type="ECO:0000313" key="3">
    <source>
        <dbReference type="EMBL" id="TKA71864.1"/>
    </source>
</evidence>
<accession>A0A4U0X5Y5</accession>
<gene>
    <name evidence="3" type="ORF">B0A49_03583</name>
</gene>
<organism evidence="3 4">
    <name type="scientific">Cryomyces minteri</name>
    <dbReference type="NCBI Taxonomy" id="331657"/>
    <lineage>
        <taxon>Eukaryota</taxon>
        <taxon>Fungi</taxon>
        <taxon>Dikarya</taxon>
        <taxon>Ascomycota</taxon>
        <taxon>Pezizomycotina</taxon>
        <taxon>Dothideomycetes</taxon>
        <taxon>Dothideomycetes incertae sedis</taxon>
        <taxon>Cryomyces</taxon>
    </lineage>
</organism>
<dbReference type="InterPro" id="IPR036378">
    <property type="entry name" value="FAS1_dom_sf"/>
</dbReference>
<proteinExistence type="predicted"/>
<dbReference type="Gene3D" id="2.30.180.10">
    <property type="entry name" value="FAS1 domain"/>
    <property type="match status" value="2"/>
</dbReference>
<dbReference type="AlphaFoldDB" id="A0A4U0X5Y5"/>
<dbReference type="GO" id="GO:0016236">
    <property type="term" value="P:macroautophagy"/>
    <property type="evidence" value="ECO:0007669"/>
    <property type="project" value="TreeGrafter"/>
</dbReference>
<feature type="chain" id="PRO_5020277354" description="FAS1 domain-containing protein" evidence="1">
    <location>
        <begin position="19"/>
        <end position="414"/>
    </location>
</feature>
<dbReference type="Pfam" id="PF02469">
    <property type="entry name" value="Fasciclin"/>
    <property type="match status" value="2"/>
</dbReference>
<keyword evidence="1" id="KW-0732">Signal</keyword>
<dbReference type="Proteomes" id="UP000308768">
    <property type="component" value="Unassembled WGS sequence"/>
</dbReference>
<evidence type="ECO:0000256" key="1">
    <source>
        <dbReference type="SAM" id="SignalP"/>
    </source>
</evidence>